<dbReference type="Gene3D" id="2.10.25.10">
    <property type="entry name" value="Laminin"/>
    <property type="match status" value="2"/>
</dbReference>
<keyword evidence="5 9" id="KW-0472">Membrane</keyword>
<dbReference type="InterPro" id="IPR002172">
    <property type="entry name" value="LDrepeatLR_classA_rpt"/>
</dbReference>
<accession>A0A815FRF4</accession>
<dbReference type="InterPro" id="IPR036055">
    <property type="entry name" value="LDL_receptor-like_sf"/>
</dbReference>
<dbReference type="PANTHER" id="PTHR24270">
    <property type="entry name" value="LOW-DENSITY LIPOPROTEIN RECEPTOR-RELATED"/>
    <property type="match status" value="1"/>
</dbReference>
<dbReference type="Gene3D" id="4.10.400.10">
    <property type="entry name" value="Low-density Lipoprotein Receptor"/>
    <property type="match status" value="1"/>
</dbReference>
<dbReference type="Pfam" id="PF00057">
    <property type="entry name" value="Ldl_recept_a"/>
    <property type="match status" value="1"/>
</dbReference>
<dbReference type="EMBL" id="CAJOBC010051162">
    <property type="protein sequence ID" value="CAF4178226.1"/>
    <property type="molecule type" value="Genomic_DNA"/>
</dbReference>
<dbReference type="InterPro" id="IPR000742">
    <property type="entry name" value="EGF"/>
</dbReference>
<gene>
    <name evidence="12" type="ORF">GPM918_LOCUS29777</name>
    <name evidence="11" type="ORF">OVA965_LOCUS16622</name>
    <name evidence="14" type="ORF">SRO942_LOCUS30369</name>
    <name evidence="13" type="ORF">TMI583_LOCUS16634</name>
</gene>
<comment type="caution">
    <text evidence="12">The sequence shown here is derived from an EMBL/GenBank/DDBJ whole genome shotgun (WGS) entry which is preliminary data.</text>
</comment>
<dbReference type="SUPFAM" id="SSF81321">
    <property type="entry name" value="Family A G protein-coupled receptor-like"/>
    <property type="match status" value="1"/>
</dbReference>
<evidence type="ECO:0000256" key="8">
    <source>
        <dbReference type="PROSITE-ProRule" id="PRU00124"/>
    </source>
</evidence>
<evidence type="ECO:0000256" key="9">
    <source>
        <dbReference type="SAM" id="Phobius"/>
    </source>
</evidence>
<dbReference type="GO" id="GO:0005886">
    <property type="term" value="C:plasma membrane"/>
    <property type="evidence" value="ECO:0007669"/>
    <property type="project" value="TreeGrafter"/>
</dbReference>
<dbReference type="GO" id="GO:0016192">
    <property type="term" value="P:vesicle-mediated transport"/>
    <property type="evidence" value="ECO:0007669"/>
    <property type="project" value="UniProtKB-ARBA"/>
</dbReference>
<dbReference type="EMBL" id="CAJNOQ010013722">
    <property type="protein sequence ID" value="CAF1327441.1"/>
    <property type="molecule type" value="Genomic_DNA"/>
</dbReference>
<evidence type="ECO:0000256" key="2">
    <source>
        <dbReference type="ARBA" id="ARBA00022692"/>
    </source>
</evidence>
<dbReference type="Proteomes" id="UP000663829">
    <property type="component" value="Unassembled WGS sequence"/>
</dbReference>
<dbReference type="PROSITE" id="PS50068">
    <property type="entry name" value="LDLRA_2"/>
    <property type="match status" value="1"/>
</dbReference>
<feature type="transmembrane region" description="Helical" evidence="9">
    <location>
        <begin position="726"/>
        <end position="748"/>
    </location>
</feature>
<dbReference type="SUPFAM" id="SSF57196">
    <property type="entry name" value="EGF/Laminin"/>
    <property type="match status" value="2"/>
</dbReference>
<evidence type="ECO:0000256" key="6">
    <source>
        <dbReference type="ARBA" id="ARBA00023157"/>
    </source>
</evidence>
<feature type="domain" description="EGF-like" evidence="10">
    <location>
        <begin position="363"/>
        <end position="400"/>
    </location>
</feature>
<dbReference type="Gene3D" id="1.20.1070.10">
    <property type="entry name" value="Rhodopsin 7-helix transmembrane proteins"/>
    <property type="match status" value="1"/>
</dbReference>
<dbReference type="EMBL" id="CAJOBA010007777">
    <property type="protein sequence ID" value="CAF3812041.1"/>
    <property type="molecule type" value="Genomic_DNA"/>
</dbReference>
<evidence type="ECO:0000256" key="4">
    <source>
        <dbReference type="ARBA" id="ARBA00022989"/>
    </source>
</evidence>
<evidence type="ECO:0000313" key="12">
    <source>
        <dbReference type="EMBL" id="CAF1327441.1"/>
    </source>
</evidence>
<dbReference type="CDD" id="cd00112">
    <property type="entry name" value="LDLa"/>
    <property type="match status" value="1"/>
</dbReference>
<evidence type="ECO:0000256" key="1">
    <source>
        <dbReference type="ARBA" id="ARBA00004167"/>
    </source>
</evidence>
<proteinExistence type="predicted"/>
<feature type="transmembrane region" description="Helical" evidence="9">
    <location>
        <begin position="778"/>
        <end position="796"/>
    </location>
</feature>
<name>A0A815FRF4_9BILA</name>
<evidence type="ECO:0000256" key="5">
    <source>
        <dbReference type="ARBA" id="ARBA00023136"/>
    </source>
</evidence>
<dbReference type="Proteomes" id="UP000681722">
    <property type="component" value="Unassembled WGS sequence"/>
</dbReference>
<evidence type="ECO:0000313" key="11">
    <source>
        <dbReference type="EMBL" id="CAF1043847.1"/>
    </source>
</evidence>
<keyword evidence="6 7" id="KW-1015">Disulfide bond</keyword>
<dbReference type="EMBL" id="CAJNOK010007764">
    <property type="protein sequence ID" value="CAF1043847.1"/>
    <property type="molecule type" value="Genomic_DNA"/>
</dbReference>
<feature type="disulfide bond" evidence="7">
    <location>
        <begin position="390"/>
        <end position="399"/>
    </location>
</feature>
<dbReference type="OrthoDB" id="5800348at2759"/>
<evidence type="ECO:0000259" key="10">
    <source>
        <dbReference type="PROSITE" id="PS50026"/>
    </source>
</evidence>
<dbReference type="Proteomes" id="UP000682733">
    <property type="component" value="Unassembled WGS sequence"/>
</dbReference>
<feature type="transmembrane region" description="Helical" evidence="9">
    <location>
        <begin position="655"/>
        <end position="678"/>
    </location>
</feature>
<evidence type="ECO:0000313" key="15">
    <source>
        <dbReference type="Proteomes" id="UP000663829"/>
    </source>
</evidence>
<keyword evidence="15" id="KW-1185">Reference proteome</keyword>
<sequence length="808" mass="92726">MGKTYCCLIILDGHRVCAGSHKIIYSLLSNDEQAINISCKLNLTNPRFKCLKTDKCILRQLLDGISQCEDNSDETFPIKCTELDDIGCQYPRGDELLLSSKFTSYINFHEYCNGFTHEYYFLKNETDETDCNELCLTDYTLCDGAWNSECEINEHYCFKLNINGAVDLTCLSIEQVNNDIIDCLDSYDERKYCRDQKVSLQLEAPMGFRCWNSNICIHAIKVCDGVTDCPSNDDEMICPWRNLKCLFTFNAVVCKETGVCQKRCTGKFACLHSDDEWLYDLDSNVKVNPFQIDYLSEYPRTVVRRPSSRKLSEILSVHGIIYCNRAILVESRYQLSSIYQNFKRQLCLCHDRWAGKLCDKKSRNDICASNSCDKGAMCVGTAVENSICICPLGHTGYSCPARYNPCKRIQCANQGHCLPFDDRILKYICVCSEDYFGDECQYSSAKVSIQFLHIDISAVVIHFVDQNSLNAFVHRKRFLYRNIQSNKYLSIVYEKELYFSSFIYVQIFVDSDHFYGTHYLLAFLPNKTKSIVTFVNELDRCPHVKELLKFTSSLNGIKLYHRMCHMNNKTLKCFQDDIYMCFCNSNRYADCLVFDHRTGNGSDNNECLNEGRCIDSAHNEIITMVSQYALTLDALVGTEIQIGVSLNNQKLIIKLTFTIVLFIVVIGLISNTLSFIAFSQSKTNENGCGFYLLCISIISRIILIVLAARFFYLLITQISIKQNCSIIYIGCMALEFMLTFFTHIFDWLTACITAERIAVVVGGTKFDKKRSKKISKPVVLILVLFIFTTTIHQLFFTRQLINDQYDRI</sequence>
<dbReference type="SMART" id="SM00181">
    <property type="entry name" value="EGF"/>
    <property type="match status" value="2"/>
</dbReference>
<keyword evidence="3" id="KW-0677">Repeat</keyword>
<dbReference type="PROSITE" id="PS00022">
    <property type="entry name" value="EGF_1"/>
    <property type="match status" value="2"/>
</dbReference>
<evidence type="ECO:0000313" key="13">
    <source>
        <dbReference type="EMBL" id="CAF3812041.1"/>
    </source>
</evidence>
<dbReference type="SUPFAM" id="SSF57424">
    <property type="entry name" value="LDL receptor-like module"/>
    <property type="match status" value="1"/>
</dbReference>
<keyword evidence="7" id="KW-0245">EGF-like domain</keyword>
<organism evidence="12 15">
    <name type="scientific">Didymodactylos carnosus</name>
    <dbReference type="NCBI Taxonomy" id="1234261"/>
    <lineage>
        <taxon>Eukaryota</taxon>
        <taxon>Metazoa</taxon>
        <taxon>Spiralia</taxon>
        <taxon>Gnathifera</taxon>
        <taxon>Rotifera</taxon>
        <taxon>Eurotatoria</taxon>
        <taxon>Bdelloidea</taxon>
        <taxon>Philodinida</taxon>
        <taxon>Philodinidae</taxon>
        <taxon>Didymodactylos</taxon>
    </lineage>
</organism>
<protein>
    <recommendedName>
        <fullName evidence="10">EGF-like domain-containing protein</fullName>
    </recommendedName>
</protein>
<dbReference type="Proteomes" id="UP000677228">
    <property type="component" value="Unassembled WGS sequence"/>
</dbReference>
<feature type="disulfide bond" evidence="7">
    <location>
        <begin position="431"/>
        <end position="440"/>
    </location>
</feature>
<evidence type="ECO:0000256" key="3">
    <source>
        <dbReference type="ARBA" id="ARBA00022737"/>
    </source>
</evidence>
<dbReference type="PRINTS" id="PR00261">
    <property type="entry name" value="LDLRECEPTOR"/>
</dbReference>
<dbReference type="PROSITE" id="PS50026">
    <property type="entry name" value="EGF_3"/>
    <property type="match status" value="2"/>
</dbReference>
<evidence type="ECO:0000313" key="14">
    <source>
        <dbReference type="EMBL" id="CAF4178226.1"/>
    </source>
</evidence>
<keyword evidence="4 9" id="KW-1133">Transmembrane helix</keyword>
<comment type="caution">
    <text evidence="7">Lacks conserved residue(s) required for the propagation of feature annotation.</text>
</comment>
<dbReference type="InterPro" id="IPR050685">
    <property type="entry name" value="LDLR"/>
</dbReference>
<feature type="disulfide bond" evidence="8">
    <location>
        <begin position="223"/>
        <end position="238"/>
    </location>
</feature>
<reference evidence="12" key="1">
    <citation type="submission" date="2021-02" db="EMBL/GenBank/DDBJ databases">
        <authorList>
            <person name="Nowell W R."/>
        </authorList>
    </citation>
    <scope>NUCLEOTIDE SEQUENCE</scope>
</reference>
<evidence type="ECO:0000256" key="7">
    <source>
        <dbReference type="PROSITE-ProRule" id="PRU00076"/>
    </source>
</evidence>
<feature type="non-terminal residue" evidence="12">
    <location>
        <position position="1"/>
    </location>
</feature>
<dbReference type="AlphaFoldDB" id="A0A815FRF4"/>
<feature type="domain" description="EGF-like" evidence="10">
    <location>
        <begin position="402"/>
        <end position="441"/>
    </location>
</feature>
<dbReference type="SMART" id="SM00192">
    <property type="entry name" value="LDLa"/>
    <property type="match status" value="3"/>
</dbReference>
<feature type="transmembrane region" description="Helical" evidence="9">
    <location>
        <begin position="690"/>
        <end position="714"/>
    </location>
</feature>
<comment type="subcellular location">
    <subcellularLocation>
        <location evidence="1">Membrane</location>
        <topology evidence="1">Single-pass membrane protein</topology>
    </subcellularLocation>
</comment>
<keyword evidence="2 9" id="KW-0812">Transmembrane</keyword>